<accession>A0ABU9KZB4</accession>
<sequence>MILHKAILLFLLLGFIAPISSQNELDPYKYIVVPKQYDFLKKENQYRVNSFTKYLFDQNGYQAFYQGDDYPDDLRANPCLGLTANVIDGSNAFTTKIVLVLKNCSGEVVLQTVEGKSKIKQYDKTYIDALKKCFVTIEELDYKYDPKALSQSAATVTTAENKKNDIKAEVAPVVAAGAAEKEKPKSTVGDVKTDPVPVTESSQAKVVVVAAPIAVKEEKPDAPSQMEAPVVAKSYKNEKITFLLVNQGAQLQAYVTKSTSEKYIQGELIGTFEKTSLPNVFRVAWKKPEKDIDQTTAYFDESGDLKIDIHRDGKLEVLTFKEVK</sequence>
<dbReference type="Proteomes" id="UP001474120">
    <property type="component" value="Unassembled WGS sequence"/>
</dbReference>
<dbReference type="RefSeq" id="WP_342159385.1">
    <property type="nucleotide sequence ID" value="NZ_JBCDNA010000001.1"/>
</dbReference>
<reference evidence="1 2" key="1">
    <citation type="submission" date="2024-04" db="EMBL/GenBank/DDBJ databases">
        <title>whole genome sequencing of Lutimonas vermicola strain IMCC1616.</title>
        <authorList>
            <person name="Bae S.S."/>
        </authorList>
    </citation>
    <scope>NUCLEOTIDE SEQUENCE [LARGE SCALE GENOMIC DNA]</scope>
    <source>
        <strain evidence="1 2">IMCC1616</strain>
    </source>
</reference>
<comment type="caution">
    <text evidence="1">The sequence shown here is derived from an EMBL/GenBank/DDBJ whole genome shotgun (WGS) entry which is preliminary data.</text>
</comment>
<keyword evidence="2" id="KW-1185">Reference proteome</keyword>
<gene>
    <name evidence="1" type="ORF">AABB81_06495</name>
</gene>
<dbReference type="EMBL" id="JBCDNA010000001">
    <property type="protein sequence ID" value="MEL4455539.1"/>
    <property type="molecule type" value="Genomic_DNA"/>
</dbReference>
<name>A0ABU9KZB4_9FLAO</name>
<evidence type="ECO:0000313" key="2">
    <source>
        <dbReference type="Proteomes" id="UP001474120"/>
    </source>
</evidence>
<organism evidence="1 2">
    <name type="scientific">Lutimonas vermicola</name>
    <dbReference type="NCBI Taxonomy" id="414288"/>
    <lineage>
        <taxon>Bacteria</taxon>
        <taxon>Pseudomonadati</taxon>
        <taxon>Bacteroidota</taxon>
        <taxon>Flavobacteriia</taxon>
        <taxon>Flavobacteriales</taxon>
        <taxon>Flavobacteriaceae</taxon>
        <taxon>Lutimonas</taxon>
    </lineage>
</organism>
<protein>
    <submittedName>
        <fullName evidence="1">Uncharacterized protein</fullName>
    </submittedName>
</protein>
<proteinExistence type="predicted"/>
<evidence type="ECO:0000313" key="1">
    <source>
        <dbReference type="EMBL" id="MEL4455539.1"/>
    </source>
</evidence>